<dbReference type="OrthoDB" id="9807874at2"/>
<accession>A0A261EQJ0</accession>
<evidence type="ECO:0000256" key="1">
    <source>
        <dbReference type="ARBA" id="ARBA00004141"/>
    </source>
</evidence>
<keyword evidence="6 7" id="KW-0472">Membrane</keyword>
<comment type="subcellular location">
    <subcellularLocation>
        <location evidence="1">Membrane</location>
        <topology evidence="1">Multi-pass membrane protein</topology>
    </subcellularLocation>
</comment>
<evidence type="ECO:0000259" key="8">
    <source>
        <dbReference type="Pfam" id="PF01694"/>
    </source>
</evidence>
<keyword evidence="9" id="KW-0645">Protease</keyword>
<feature type="domain" description="Peptidase S54 rhomboid" evidence="8">
    <location>
        <begin position="49"/>
        <end position="194"/>
    </location>
</feature>
<dbReference type="InterPro" id="IPR050925">
    <property type="entry name" value="Rhomboid_protease_S54"/>
</dbReference>
<comment type="similarity">
    <text evidence="2">Belongs to the peptidase S54 family.</text>
</comment>
<evidence type="ECO:0000256" key="2">
    <source>
        <dbReference type="ARBA" id="ARBA00009045"/>
    </source>
</evidence>
<feature type="transmembrane region" description="Helical" evidence="7">
    <location>
        <begin position="122"/>
        <end position="146"/>
    </location>
</feature>
<dbReference type="Proteomes" id="UP000216454">
    <property type="component" value="Unassembled WGS sequence"/>
</dbReference>
<reference evidence="9 10" key="1">
    <citation type="journal article" date="2017" name="BMC Genomics">
        <title>Comparative genomic and phylogenomic analyses of the Bifidobacteriaceae family.</title>
        <authorList>
            <person name="Lugli G.A."/>
            <person name="Milani C."/>
            <person name="Turroni F."/>
            <person name="Duranti S."/>
            <person name="Mancabelli L."/>
            <person name="Mangifesta M."/>
            <person name="Ferrario C."/>
            <person name="Modesto M."/>
            <person name="Mattarelli P."/>
            <person name="Jiri K."/>
            <person name="van Sinderen D."/>
            <person name="Ventura M."/>
        </authorList>
    </citation>
    <scope>NUCLEOTIDE SEQUENCE [LARGE SCALE GENOMIC DNA]</scope>
    <source>
        <strain evidence="9 10">DSM 24744</strain>
    </source>
</reference>
<dbReference type="SUPFAM" id="SSF144091">
    <property type="entry name" value="Rhomboid-like"/>
    <property type="match status" value="1"/>
</dbReference>
<dbReference type="AlphaFoldDB" id="A0A261EQJ0"/>
<dbReference type="Gene3D" id="1.20.1540.10">
    <property type="entry name" value="Rhomboid-like"/>
    <property type="match status" value="1"/>
</dbReference>
<dbReference type="PANTHER" id="PTHR43731:SF14">
    <property type="entry name" value="PRESENILIN-ASSOCIATED RHOMBOID-LIKE PROTEIN, MITOCHONDRIAL"/>
    <property type="match status" value="1"/>
</dbReference>
<comment type="caution">
    <text evidence="9">The sequence shown here is derived from an EMBL/GenBank/DDBJ whole genome shotgun (WGS) entry which is preliminary data.</text>
</comment>
<keyword evidence="10" id="KW-1185">Reference proteome</keyword>
<evidence type="ECO:0000256" key="3">
    <source>
        <dbReference type="ARBA" id="ARBA00022692"/>
    </source>
</evidence>
<gene>
    <name evidence="9" type="ORF">PSSU_1609</name>
</gene>
<dbReference type="GO" id="GO:0006508">
    <property type="term" value="P:proteolysis"/>
    <property type="evidence" value="ECO:0007669"/>
    <property type="project" value="UniProtKB-KW"/>
</dbReference>
<keyword evidence="4" id="KW-0378">Hydrolase</keyword>
<keyword evidence="5 7" id="KW-1133">Transmembrane helix</keyword>
<dbReference type="EMBL" id="MWWQ01000017">
    <property type="protein sequence ID" value="OZG49114.1"/>
    <property type="molecule type" value="Genomic_DNA"/>
</dbReference>
<dbReference type="RefSeq" id="WP_157847237.1">
    <property type="nucleotide sequence ID" value="NZ_MWWQ01000017.1"/>
</dbReference>
<evidence type="ECO:0000256" key="7">
    <source>
        <dbReference type="SAM" id="Phobius"/>
    </source>
</evidence>
<name>A0A261EQJ0_9BIFI</name>
<feature type="transmembrane region" description="Helical" evidence="7">
    <location>
        <begin position="52"/>
        <end position="76"/>
    </location>
</feature>
<dbReference type="GO" id="GO:0016020">
    <property type="term" value="C:membrane"/>
    <property type="evidence" value="ECO:0007669"/>
    <property type="project" value="UniProtKB-SubCell"/>
</dbReference>
<evidence type="ECO:0000256" key="4">
    <source>
        <dbReference type="ARBA" id="ARBA00022801"/>
    </source>
</evidence>
<protein>
    <submittedName>
        <fullName evidence="9">Rhomboid family intramembrane serine protease</fullName>
    </submittedName>
</protein>
<proteinExistence type="inferred from homology"/>
<feature type="transmembrane region" description="Helical" evidence="7">
    <location>
        <begin position="12"/>
        <end position="40"/>
    </location>
</feature>
<evidence type="ECO:0000256" key="6">
    <source>
        <dbReference type="ARBA" id="ARBA00023136"/>
    </source>
</evidence>
<dbReference type="Pfam" id="PF01694">
    <property type="entry name" value="Rhomboid"/>
    <property type="match status" value="1"/>
</dbReference>
<evidence type="ECO:0000313" key="9">
    <source>
        <dbReference type="EMBL" id="OZG49114.1"/>
    </source>
</evidence>
<organism evidence="9 10">
    <name type="scientific">Pseudoscardovia suis</name>
    <dbReference type="NCBI Taxonomy" id="987063"/>
    <lineage>
        <taxon>Bacteria</taxon>
        <taxon>Bacillati</taxon>
        <taxon>Actinomycetota</taxon>
        <taxon>Actinomycetes</taxon>
        <taxon>Bifidobacteriales</taxon>
        <taxon>Bifidobacteriaceae</taxon>
        <taxon>Pseudoscardovia</taxon>
    </lineage>
</organism>
<dbReference type="InterPro" id="IPR022764">
    <property type="entry name" value="Peptidase_S54_rhomboid_dom"/>
</dbReference>
<keyword evidence="3 7" id="KW-0812">Transmembrane</keyword>
<feature type="transmembrane region" description="Helical" evidence="7">
    <location>
        <begin position="96"/>
        <end position="115"/>
    </location>
</feature>
<feature type="transmembrane region" description="Helical" evidence="7">
    <location>
        <begin position="178"/>
        <end position="199"/>
    </location>
</feature>
<dbReference type="PANTHER" id="PTHR43731">
    <property type="entry name" value="RHOMBOID PROTEASE"/>
    <property type="match status" value="1"/>
</dbReference>
<dbReference type="GO" id="GO:0004252">
    <property type="term" value="F:serine-type endopeptidase activity"/>
    <property type="evidence" value="ECO:0007669"/>
    <property type="project" value="InterPro"/>
</dbReference>
<evidence type="ECO:0000313" key="10">
    <source>
        <dbReference type="Proteomes" id="UP000216454"/>
    </source>
</evidence>
<evidence type="ECO:0000256" key="5">
    <source>
        <dbReference type="ARBA" id="ARBA00022989"/>
    </source>
</evidence>
<sequence>MQLDAVAPVTFGLIAVNVIVFVIETLAGGSTSLPVALRFGAMTVRDLQRGQWWRLFTSMFVHFGFVHLICNMMSLYYLGEVLEQSMGSSIMGGSQFVLVVYICAGLLGNLLTWAVQQGQRQYNVVSAGASGAICGLLGVYVAMLMVPVLRDYMNVQGIIANVVLCLAPGMTNKSINMWAHLGGLIAGFLLGMGYFTVLFGR</sequence>
<dbReference type="InterPro" id="IPR035952">
    <property type="entry name" value="Rhomboid-like_sf"/>
</dbReference>